<dbReference type="AlphaFoldDB" id="A0A229UT43"/>
<keyword evidence="2" id="KW-1185">Reference proteome</keyword>
<evidence type="ECO:0000313" key="2">
    <source>
        <dbReference type="Proteomes" id="UP000215509"/>
    </source>
</evidence>
<dbReference type="RefSeq" id="WP_094014746.1">
    <property type="nucleotide sequence ID" value="NZ_NMQW01000014.1"/>
</dbReference>
<name>A0A229UT43_9BACL</name>
<proteinExistence type="predicted"/>
<evidence type="ECO:0000313" key="1">
    <source>
        <dbReference type="EMBL" id="OXM86530.1"/>
    </source>
</evidence>
<dbReference type="InterPro" id="IPR036291">
    <property type="entry name" value="NAD(P)-bd_dom_sf"/>
</dbReference>
<comment type="caution">
    <text evidence="1">The sequence shown here is derived from an EMBL/GenBank/DDBJ whole genome shotgun (WGS) entry which is preliminary data.</text>
</comment>
<dbReference type="Proteomes" id="UP000215509">
    <property type="component" value="Unassembled WGS sequence"/>
</dbReference>
<sequence>MKGLIGYTGFVGSNLLKQTSFDCLYNSKNIQEIRGKGFSQVICAGAPAVKWKANQDPESDWNSIKSLMSSLKEIDCERFILISTVDVYKNPYNVTEDSVVDDSLLDAYGKHRYYLEQFVGDIFKNTHIVRLPGLFGDGLKKNIIYDFLHNNCLEMINCDNVFQFYNLDRIYKDITVIIQNDITKVNFGTEPVSVKEVASSAFNINFENKTEKLPVYYDMKTKYSNLFDSNSYGYIDSKENILNQIKEFVERY</sequence>
<protein>
    <submittedName>
        <fullName evidence="1">Pyridine nucleotide transhydrogenase</fullName>
    </submittedName>
</protein>
<dbReference type="OrthoDB" id="9812470at2"/>
<dbReference type="Gene3D" id="3.40.50.720">
    <property type="entry name" value="NAD(P)-binding Rossmann-like Domain"/>
    <property type="match status" value="1"/>
</dbReference>
<organism evidence="1 2">
    <name type="scientific">Paenibacillus rigui</name>
    <dbReference type="NCBI Taxonomy" id="554312"/>
    <lineage>
        <taxon>Bacteria</taxon>
        <taxon>Bacillati</taxon>
        <taxon>Bacillota</taxon>
        <taxon>Bacilli</taxon>
        <taxon>Bacillales</taxon>
        <taxon>Paenibacillaceae</taxon>
        <taxon>Paenibacillus</taxon>
    </lineage>
</organism>
<accession>A0A229UT43</accession>
<gene>
    <name evidence="1" type="ORF">CF651_10185</name>
</gene>
<dbReference type="SUPFAM" id="SSF51735">
    <property type="entry name" value="NAD(P)-binding Rossmann-fold domains"/>
    <property type="match status" value="1"/>
</dbReference>
<reference evidence="1 2" key="1">
    <citation type="submission" date="2017-07" db="EMBL/GenBank/DDBJ databases">
        <title>Genome sequencing and assembly of Paenibacillus rigui.</title>
        <authorList>
            <person name="Mayilraj S."/>
        </authorList>
    </citation>
    <scope>NUCLEOTIDE SEQUENCE [LARGE SCALE GENOMIC DNA]</scope>
    <source>
        <strain evidence="1 2">JCM 16352</strain>
    </source>
</reference>
<dbReference type="EMBL" id="NMQW01000014">
    <property type="protein sequence ID" value="OXM86530.1"/>
    <property type="molecule type" value="Genomic_DNA"/>
</dbReference>